<name>A0A7W4PFW9_9PROT</name>
<gene>
    <name evidence="1" type="ORF">HLH44_03805</name>
</gene>
<sequence length="92" mass="10377">MTNSHIRTPMMCWLAIIIALRACRDCAGRGWIRTTWRGGRDLFVFRAVEALAICAGCDGDGRQGWARGSFWSRMGQQRHRPVVRRVTWGGAA</sequence>
<comment type="caution">
    <text evidence="1">The sequence shown here is derived from an EMBL/GenBank/DDBJ whole genome shotgun (WGS) entry which is preliminary data.</text>
</comment>
<dbReference type="Proteomes" id="UP000530320">
    <property type="component" value="Unassembled WGS sequence"/>
</dbReference>
<reference evidence="1 2" key="1">
    <citation type="submission" date="2020-04" db="EMBL/GenBank/DDBJ databases">
        <title>Description of novel Gluconacetobacter.</title>
        <authorList>
            <person name="Sombolestani A."/>
        </authorList>
    </citation>
    <scope>NUCLEOTIDE SEQUENCE [LARGE SCALE GENOMIC DNA]</scope>
    <source>
        <strain evidence="1 2">LMG 22058</strain>
    </source>
</reference>
<dbReference type="AlphaFoldDB" id="A0A7W4PFW9"/>
<dbReference type="EMBL" id="JABEQP010000002">
    <property type="protein sequence ID" value="MBB2196597.1"/>
    <property type="molecule type" value="Genomic_DNA"/>
</dbReference>
<proteinExistence type="predicted"/>
<protein>
    <submittedName>
        <fullName evidence="1">Uncharacterized protein</fullName>
    </submittedName>
</protein>
<accession>A0A7W4PFW9</accession>
<organism evidence="1 2">
    <name type="scientific">Gluconacetobacter dulcium</name>
    <dbReference type="NCBI Taxonomy" id="2729096"/>
    <lineage>
        <taxon>Bacteria</taxon>
        <taxon>Pseudomonadati</taxon>
        <taxon>Pseudomonadota</taxon>
        <taxon>Alphaproteobacteria</taxon>
        <taxon>Acetobacterales</taxon>
        <taxon>Acetobacteraceae</taxon>
        <taxon>Gluconacetobacter</taxon>
    </lineage>
</organism>
<evidence type="ECO:0000313" key="1">
    <source>
        <dbReference type="EMBL" id="MBB2196597.1"/>
    </source>
</evidence>
<dbReference type="RefSeq" id="WP_183008181.1">
    <property type="nucleotide sequence ID" value="NZ_JABEQP010000002.1"/>
</dbReference>
<evidence type="ECO:0000313" key="2">
    <source>
        <dbReference type="Proteomes" id="UP000530320"/>
    </source>
</evidence>